<dbReference type="PANTHER" id="PTHR34504">
    <property type="entry name" value="ANTITOXIN HICB"/>
    <property type="match status" value="1"/>
</dbReference>
<sequence length="54" mass="6126">MKPEIVPEEEEDGTYSVHCPALKGCHSQGNTKKEAIRNIREAIELYLKAVNKRT</sequence>
<accession>A0A9E7TKZ0</accession>
<protein>
    <submittedName>
        <fullName evidence="2">Type II toxin-antitoxin system HicB family antitoxin</fullName>
    </submittedName>
</protein>
<dbReference type="InterPro" id="IPR051404">
    <property type="entry name" value="TA_system_antitoxin"/>
</dbReference>
<evidence type="ECO:0000259" key="1">
    <source>
        <dbReference type="Pfam" id="PF15919"/>
    </source>
</evidence>
<keyword evidence="3" id="KW-1185">Reference proteome</keyword>
<dbReference type="GeneID" id="74306785"/>
<dbReference type="KEGG" id="mend:L6E24_03775"/>
<name>A0A9E7TKZ0_9EURY</name>
<evidence type="ECO:0000313" key="2">
    <source>
        <dbReference type="EMBL" id="UUX93254.1"/>
    </source>
</evidence>
<dbReference type="EMBL" id="CP096115">
    <property type="protein sequence ID" value="UUX93254.1"/>
    <property type="molecule type" value="Genomic_DNA"/>
</dbReference>
<reference evidence="2" key="1">
    <citation type="submission" date="2022-04" db="EMBL/GenBank/DDBJ databases">
        <title>Complete genome of Methanoplanus endosymbiosus DSM 3599.</title>
        <authorList>
            <person name="Chen S.-C."/>
            <person name="You Y.-T."/>
            <person name="Zhou Y.-Z."/>
            <person name="Lai M.-C."/>
        </authorList>
    </citation>
    <scope>NUCLEOTIDE SEQUENCE</scope>
    <source>
        <strain evidence="2">DSM 3599</strain>
    </source>
</reference>
<dbReference type="PANTHER" id="PTHR34504:SF2">
    <property type="entry name" value="UPF0150 PROTEIN SSL0259"/>
    <property type="match status" value="1"/>
</dbReference>
<dbReference type="SUPFAM" id="SSF143100">
    <property type="entry name" value="TTHA1013/TTHA0281-like"/>
    <property type="match status" value="1"/>
</dbReference>
<feature type="domain" description="HicB-like antitoxin of toxin-antitoxin system" evidence="1">
    <location>
        <begin position="6"/>
        <end position="50"/>
    </location>
</feature>
<proteinExistence type="predicted"/>
<dbReference type="Pfam" id="PF15919">
    <property type="entry name" value="HicB_lk_antitox"/>
    <property type="match status" value="1"/>
</dbReference>
<dbReference type="InterPro" id="IPR031807">
    <property type="entry name" value="HicB-like"/>
</dbReference>
<dbReference type="AlphaFoldDB" id="A0A9E7TKZ0"/>
<dbReference type="Proteomes" id="UP001060368">
    <property type="component" value="Chromosome"/>
</dbReference>
<gene>
    <name evidence="2" type="ORF">L6E24_03775</name>
</gene>
<dbReference type="Gene3D" id="3.30.160.250">
    <property type="match status" value="1"/>
</dbReference>
<organism evidence="2 3">
    <name type="scientific">Methanoplanus endosymbiosus</name>
    <dbReference type="NCBI Taxonomy" id="33865"/>
    <lineage>
        <taxon>Archaea</taxon>
        <taxon>Methanobacteriati</taxon>
        <taxon>Methanobacteriota</taxon>
        <taxon>Stenosarchaea group</taxon>
        <taxon>Methanomicrobia</taxon>
        <taxon>Methanomicrobiales</taxon>
        <taxon>Methanomicrobiaceae</taxon>
        <taxon>Methanoplanus</taxon>
    </lineage>
</organism>
<evidence type="ECO:0000313" key="3">
    <source>
        <dbReference type="Proteomes" id="UP001060368"/>
    </source>
</evidence>
<dbReference type="RefSeq" id="WP_257743393.1">
    <property type="nucleotide sequence ID" value="NZ_CP096115.1"/>
</dbReference>
<dbReference type="InterPro" id="IPR035069">
    <property type="entry name" value="TTHA1013/TTHA0281-like"/>
</dbReference>